<dbReference type="EMBL" id="KV878198">
    <property type="protein sequence ID" value="OJI85903.1"/>
    <property type="molecule type" value="Genomic_DNA"/>
</dbReference>
<accession>A0A1L9N9B2</accession>
<evidence type="ECO:0000313" key="3">
    <source>
        <dbReference type="Proteomes" id="UP000184304"/>
    </source>
</evidence>
<dbReference type="Proteomes" id="UP000184304">
    <property type="component" value="Unassembled WGS sequence"/>
</dbReference>
<feature type="compositionally biased region" description="Basic and acidic residues" evidence="1">
    <location>
        <begin position="1"/>
        <end position="12"/>
    </location>
</feature>
<sequence length="190" mass="20638">MAPAQRDIEGSKKGKNGNSRPQATNLPQWKRRLMQRKIAMEIQCENSVRIHTADAGSLYKLELKPDEGSYFPKAKPREPVLCDRPGTGPGPGQVVGRPGCFCLRIMDGPPLCMGLHVAVVVSNSDRTGWRGPTTPLSRAVGFERGFWCVMVASPLQIIADDAEFCRFLCVMASINGGKNAALDCSSGLSY</sequence>
<gene>
    <name evidence="2" type="ORF">ASPTUDRAFT_75224</name>
</gene>
<name>A0A1L9N9B2_ASPTC</name>
<proteinExistence type="predicted"/>
<evidence type="ECO:0000313" key="2">
    <source>
        <dbReference type="EMBL" id="OJI85903.1"/>
    </source>
</evidence>
<evidence type="ECO:0000256" key="1">
    <source>
        <dbReference type="SAM" id="MobiDB-lite"/>
    </source>
</evidence>
<organism evidence="2 3">
    <name type="scientific">Aspergillus tubingensis (strain CBS 134.48)</name>
    <dbReference type="NCBI Taxonomy" id="767770"/>
    <lineage>
        <taxon>Eukaryota</taxon>
        <taxon>Fungi</taxon>
        <taxon>Dikarya</taxon>
        <taxon>Ascomycota</taxon>
        <taxon>Pezizomycotina</taxon>
        <taxon>Eurotiomycetes</taxon>
        <taxon>Eurotiomycetidae</taxon>
        <taxon>Eurotiales</taxon>
        <taxon>Aspergillaceae</taxon>
        <taxon>Aspergillus</taxon>
        <taxon>Aspergillus subgen. Circumdati</taxon>
    </lineage>
</organism>
<feature type="region of interest" description="Disordered" evidence="1">
    <location>
        <begin position="1"/>
        <end position="30"/>
    </location>
</feature>
<dbReference type="VEuPathDB" id="FungiDB:ASPTUDRAFT_75224"/>
<feature type="compositionally biased region" description="Polar residues" evidence="1">
    <location>
        <begin position="16"/>
        <end position="27"/>
    </location>
</feature>
<dbReference type="AlphaFoldDB" id="A0A1L9N9B2"/>
<protein>
    <submittedName>
        <fullName evidence="2">Uncharacterized protein</fullName>
    </submittedName>
</protein>
<reference evidence="3" key="1">
    <citation type="journal article" date="2017" name="Genome Biol.">
        <title>Comparative genomics reveals high biological diversity and specific adaptations in the industrially and medically important fungal genus Aspergillus.</title>
        <authorList>
            <person name="de Vries R.P."/>
            <person name="Riley R."/>
            <person name="Wiebenga A."/>
            <person name="Aguilar-Osorio G."/>
            <person name="Amillis S."/>
            <person name="Uchima C.A."/>
            <person name="Anderluh G."/>
            <person name="Asadollahi M."/>
            <person name="Askin M."/>
            <person name="Barry K."/>
            <person name="Battaglia E."/>
            <person name="Bayram O."/>
            <person name="Benocci T."/>
            <person name="Braus-Stromeyer S.A."/>
            <person name="Caldana C."/>
            <person name="Canovas D."/>
            <person name="Cerqueira G.C."/>
            <person name="Chen F."/>
            <person name="Chen W."/>
            <person name="Choi C."/>
            <person name="Clum A."/>
            <person name="Dos Santos R.A."/>
            <person name="Damasio A.R."/>
            <person name="Diallinas G."/>
            <person name="Emri T."/>
            <person name="Fekete E."/>
            <person name="Flipphi M."/>
            <person name="Freyberg S."/>
            <person name="Gallo A."/>
            <person name="Gournas C."/>
            <person name="Habgood R."/>
            <person name="Hainaut M."/>
            <person name="Harispe M.L."/>
            <person name="Henrissat B."/>
            <person name="Hilden K.S."/>
            <person name="Hope R."/>
            <person name="Hossain A."/>
            <person name="Karabika E."/>
            <person name="Karaffa L."/>
            <person name="Karanyi Z."/>
            <person name="Krasevec N."/>
            <person name="Kuo A."/>
            <person name="Kusch H."/>
            <person name="LaButti K."/>
            <person name="Lagendijk E.L."/>
            <person name="Lapidus A."/>
            <person name="Levasseur A."/>
            <person name="Lindquist E."/>
            <person name="Lipzen A."/>
            <person name="Logrieco A.F."/>
            <person name="MacCabe A."/>
            <person name="Maekelae M.R."/>
            <person name="Malavazi I."/>
            <person name="Melin P."/>
            <person name="Meyer V."/>
            <person name="Mielnichuk N."/>
            <person name="Miskei M."/>
            <person name="Molnar A.P."/>
            <person name="Mule G."/>
            <person name="Ngan C.Y."/>
            <person name="Orejas M."/>
            <person name="Orosz E."/>
            <person name="Ouedraogo J.P."/>
            <person name="Overkamp K.M."/>
            <person name="Park H.-S."/>
            <person name="Perrone G."/>
            <person name="Piumi F."/>
            <person name="Punt P.J."/>
            <person name="Ram A.F."/>
            <person name="Ramon A."/>
            <person name="Rauscher S."/>
            <person name="Record E."/>
            <person name="Riano-Pachon D.M."/>
            <person name="Robert V."/>
            <person name="Roehrig J."/>
            <person name="Ruller R."/>
            <person name="Salamov A."/>
            <person name="Salih N.S."/>
            <person name="Samson R.A."/>
            <person name="Sandor E."/>
            <person name="Sanguinetti M."/>
            <person name="Schuetze T."/>
            <person name="Sepcic K."/>
            <person name="Shelest E."/>
            <person name="Sherlock G."/>
            <person name="Sophianopoulou V."/>
            <person name="Squina F.M."/>
            <person name="Sun H."/>
            <person name="Susca A."/>
            <person name="Todd R.B."/>
            <person name="Tsang A."/>
            <person name="Unkles S.E."/>
            <person name="van de Wiele N."/>
            <person name="van Rossen-Uffink D."/>
            <person name="Oliveira J.V."/>
            <person name="Vesth T.C."/>
            <person name="Visser J."/>
            <person name="Yu J.-H."/>
            <person name="Zhou M."/>
            <person name="Andersen M.R."/>
            <person name="Archer D.B."/>
            <person name="Baker S.E."/>
            <person name="Benoit I."/>
            <person name="Brakhage A.A."/>
            <person name="Braus G.H."/>
            <person name="Fischer R."/>
            <person name="Frisvad J.C."/>
            <person name="Goldman G.H."/>
            <person name="Houbraken J."/>
            <person name="Oakley B."/>
            <person name="Pocsi I."/>
            <person name="Scazzocchio C."/>
            <person name="Seiboth B."/>
            <person name="vanKuyk P.A."/>
            <person name="Wortman J."/>
            <person name="Dyer P.S."/>
            <person name="Grigoriev I.V."/>
        </authorList>
    </citation>
    <scope>NUCLEOTIDE SEQUENCE [LARGE SCALE GENOMIC DNA]</scope>
    <source>
        <strain evidence="3">CBS 134.48</strain>
    </source>
</reference>
<keyword evidence="3" id="KW-1185">Reference proteome</keyword>